<protein>
    <submittedName>
        <fullName evidence="3">Peroxin-3</fullName>
    </submittedName>
</protein>
<dbReference type="RefSeq" id="XP_021868444.1">
    <property type="nucleotide sequence ID" value="XM_022016949.1"/>
</dbReference>
<dbReference type="OrthoDB" id="45930at2759"/>
<sequence>MPSSSSDGAPWQRRFRRMLLFVGTATSFYLVSSYILDRLREARARAIKEKKEKDLLRNHFTSLQNTIHFTLYALLPTLQPQLSAAYPVEVISQAIQGKSTETSLSGSIAQTPESSMILQGAQQSPQNHTESTAQSITNGQSSPEQGVTHDGRIGESWASEFKQRENQLESDAGPDETQAGAPVDGSMLYHPSGDEASSTMSQSISLPPTDISSASASPPSDLSHSAMLHSSPPRPLIDIVSADISGKSKKELWKDLKLQTLTRSLTTAYLLPLLHLLTASQLATLARLRYMEDVKRQNRPEHEEEPKQIHSKETSGGWFSSLPIPSLGIRGFVQSKTPAIISNPRSYIPAPIEQWIPSIPFMSSSSPPESTAEAAARCTILESRQAAIEAQRMEDERIYLSYSWWILHEGWRHLARRVDSAVEDVFGGIALKKELTVGGWQQLIKELRARVETVTVDGAAALYSFTDNLLPPDPIRSTSSTEPCPLPSSTANLGQHLQYLLGQTKTHLSSPDANYLIHKGVTTMTAKLLQTLSEELYSGQGDDSGKRLVDCLPVINRWSKSVWEGLPDNGVEALLAVPEYEGFVALVFGDWAPTSQ</sequence>
<reference evidence="3 4" key="1">
    <citation type="submission" date="2017-03" db="EMBL/GenBank/DDBJ databases">
        <title>Widespread Adenine N6-methylation of Active Genes in Fungi.</title>
        <authorList>
            <consortium name="DOE Joint Genome Institute"/>
            <person name="Mondo S.J."/>
            <person name="Dannebaum R.O."/>
            <person name="Kuo R.C."/>
            <person name="Louie K.B."/>
            <person name="Bewick A.J."/>
            <person name="Labutti K."/>
            <person name="Haridas S."/>
            <person name="Kuo A."/>
            <person name="Salamov A."/>
            <person name="Ahrendt S.R."/>
            <person name="Lau R."/>
            <person name="Bowen B.P."/>
            <person name="Lipzen A."/>
            <person name="Sullivan W."/>
            <person name="Andreopoulos W.B."/>
            <person name="Clum A."/>
            <person name="Lindquist E."/>
            <person name="Daum C."/>
            <person name="Northen T.R."/>
            <person name="Ramamoorthy G."/>
            <person name="Schmitz R.J."/>
            <person name="Gryganskyi A."/>
            <person name="Culley D."/>
            <person name="Magnuson J."/>
            <person name="James T.Y."/>
            <person name="O'Malley M.A."/>
            <person name="Stajich J.E."/>
            <person name="Spatafora J.W."/>
            <person name="Visel A."/>
            <person name="Grigoriev I.V."/>
        </authorList>
    </citation>
    <scope>NUCLEOTIDE SEQUENCE [LARGE SCALE GENOMIC DNA]</scope>
    <source>
        <strain evidence="3 4">NRRL Y-17943</strain>
    </source>
</reference>
<feature type="compositionally biased region" description="Basic and acidic residues" evidence="1">
    <location>
        <begin position="296"/>
        <end position="313"/>
    </location>
</feature>
<evidence type="ECO:0000313" key="3">
    <source>
        <dbReference type="EMBL" id="ORX34166.1"/>
    </source>
</evidence>
<feature type="transmembrane region" description="Helical" evidence="2">
    <location>
        <begin position="18"/>
        <end position="36"/>
    </location>
</feature>
<gene>
    <name evidence="3" type="ORF">BD324DRAFT_636907</name>
</gene>
<dbReference type="InParanoid" id="A0A1Y1U9H8"/>
<evidence type="ECO:0000313" key="4">
    <source>
        <dbReference type="Proteomes" id="UP000193218"/>
    </source>
</evidence>
<feature type="compositionally biased region" description="Polar residues" evidence="1">
    <location>
        <begin position="116"/>
        <end position="145"/>
    </location>
</feature>
<dbReference type="Proteomes" id="UP000193218">
    <property type="component" value="Unassembled WGS sequence"/>
</dbReference>
<feature type="compositionally biased region" description="Low complexity" evidence="1">
    <location>
        <begin position="212"/>
        <end position="226"/>
    </location>
</feature>
<dbReference type="GO" id="GO:0030674">
    <property type="term" value="F:protein-macromolecule adaptor activity"/>
    <property type="evidence" value="ECO:0007669"/>
    <property type="project" value="TreeGrafter"/>
</dbReference>
<feature type="region of interest" description="Disordered" evidence="1">
    <location>
        <begin position="116"/>
        <end position="151"/>
    </location>
</feature>
<keyword evidence="2" id="KW-0812">Transmembrane</keyword>
<dbReference type="PANTHER" id="PTHR28080:SF1">
    <property type="entry name" value="PEROXISOMAL BIOGENESIS FACTOR 3"/>
    <property type="match status" value="1"/>
</dbReference>
<dbReference type="STRING" id="4999.A0A1Y1U9H8"/>
<name>A0A1Y1U9H8_9TREE</name>
<dbReference type="AlphaFoldDB" id="A0A1Y1U9H8"/>
<keyword evidence="2" id="KW-1133">Transmembrane helix</keyword>
<feature type="region of interest" description="Disordered" evidence="1">
    <location>
        <begin position="163"/>
        <end position="229"/>
    </location>
</feature>
<dbReference type="EMBL" id="NBSH01000015">
    <property type="protein sequence ID" value="ORX34166.1"/>
    <property type="molecule type" value="Genomic_DNA"/>
</dbReference>
<feature type="compositionally biased region" description="Polar residues" evidence="1">
    <location>
        <begin position="195"/>
        <end position="206"/>
    </location>
</feature>
<keyword evidence="4" id="KW-1185">Reference proteome</keyword>
<dbReference type="GO" id="GO:0045046">
    <property type="term" value="P:protein import into peroxisome membrane"/>
    <property type="evidence" value="ECO:0007669"/>
    <property type="project" value="TreeGrafter"/>
</dbReference>
<organism evidence="3 4">
    <name type="scientific">Kockovaella imperatae</name>
    <dbReference type="NCBI Taxonomy" id="4999"/>
    <lineage>
        <taxon>Eukaryota</taxon>
        <taxon>Fungi</taxon>
        <taxon>Dikarya</taxon>
        <taxon>Basidiomycota</taxon>
        <taxon>Agaricomycotina</taxon>
        <taxon>Tremellomycetes</taxon>
        <taxon>Tremellales</taxon>
        <taxon>Cuniculitremaceae</taxon>
        <taxon>Kockovaella</taxon>
    </lineage>
</organism>
<dbReference type="Pfam" id="PF04882">
    <property type="entry name" value="Peroxin-3"/>
    <property type="match status" value="1"/>
</dbReference>
<comment type="caution">
    <text evidence="3">The sequence shown here is derived from an EMBL/GenBank/DDBJ whole genome shotgun (WGS) entry which is preliminary data.</text>
</comment>
<dbReference type="GeneID" id="33558758"/>
<dbReference type="PANTHER" id="PTHR28080">
    <property type="entry name" value="PEROXISOMAL BIOGENESIS FACTOR 3"/>
    <property type="match status" value="1"/>
</dbReference>
<evidence type="ECO:0000256" key="1">
    <source>
        <dbReference type="SAM" id="MobiDB-lite"/>
    </source>
</evidence>
<dbReference type="InterPro" id="IPR006966">
    <property type="entry name" value="Peroxin-3"/>
</dbReference>
<proteinExistence type="predicted"/>
<accession>A0A1Y1U9H8</accession>
<keyword evidence="2" id="KW-0472">Membrane</keyword>
<evidence type="ECO:0000256" key="2">
    <source>
        <dbReference type="SAM" id="Phobius"/>
    </source>
</evidence>
<dbReference type="GO" id="GO:0005778">
    <property type="term" value="C:peroxisomal membrane"/>
    <property type="evidence" value="ECO:0007669"/>
    <property type="project" value="InterPro"/>
</dbReference>
<feature type="region of interest" description="Disordered" evidence="1">
    <location>
        <begin position="296"/>
        <end position="315"/>
    </location>
</feature>